<evidence type="ECO:0000256" key="9">
    <source>
        <dbReference type="PROSITE-ProRule" id="PRU10141"/>
    </source>
</evidence>
<keyword evidence="5" id="KW-0808">Transferase</keyword>
<dbReference type="Gene3D" id="2.30.29.30">
    <property type="entry name" value="Pleckstrin-homology domain (PH domain)/Phosphotyrosine-binding domain (PTB)"/>
    <property type="match status" value="1"/>
</dbReference>
<dbReference type="SUPFAM" id="SSF50729">
    <property type="entry name" value="PH domain-like"/>
    <property type="match status" value="1"/>
</dbReference>
<evidence type="ECO:0000256" key="1">
    <source>
        <dbReference type="ARBA" id="ARBA00006935"/>
    </source>
</evidence>
<sequence>MSIDRPKPFTFIIRGLQWTTVIERTFHVDSEQERQDWVNSIKYVAEKLAHEAQGGQTQMQQSSSSEDVDMESAGGRSDSGSSAGVISNGAGAGSFDELSAKFSVQGTSSSKSSGKKKVTLENFEFLKVLGKGTFGKVILCREKTTGHLYAIKILRKEVIIQKDEVAHTLTENRVLRTTNHPFLISLKYSFQTADRLCFVMEYVNGGELFFHLSRSRVFGEDRTRFYGAEIISALGYLHSQGIIYRDLKLENLLLDKDGHIKIADFGLCKEDITYGTTTKTFCGTPEYLAPEVLEDNDYGRAVDWWGVGVVMYEMMCGRLPFYNKDHEKLFTLILLEAVKFPKTLSNEAKDLLGNLLIKDPNKRLGGGPNDAKDIMEHAFFSSIDWSDLVQKKIPPPFKPQVTSDTDTRYFDSEFTGESVELTPPEPGVLGSSGLNSIVEENEHFPQFSYQESHSAATSASISINH</sequence>
<dbReference type="PROSITE" id="PS51285">
    <property type="entry name" value="AGC_KINASE_CTER"/>
    <property type="match status" value="1"/>
</dbReference>
<dbReference type="SMART" id="SM00220">
    <property type="entry name" value="S_TKc"/>
    <property type="match status" value="1"/>
</dbReference>
<evidence type="ECO:0000259" key="13">
    <source>
        <dbReference type="PROSITE" id="PS50011"/>
    </source>
</evidence>
<dbReference type="InterPro" id="IPR011009">
    <property type="entry name" value="Kinase-like_dom_sf"/>
</dbReference>
<feature type="binding site" evidence="9">
    <location>
        <position position="152"/>
    </location>
    <ligand>
        <name>ATP</name>
        <dbReference type="ChEBI" id="CHEBI:30616"/>
    </ligand>
</feature>
<feature type="compositionally biased region" description="Low complexity" evidence="11">
    <location>
        <begin position="53"/>
        <end position="65"/>
    </location>
</feature>
<dbReference type="InterPro" id="IPR017892">
    <property type="entry name" value="Pkinase_C"/>
</dbReference>
<dbReference type="InterPro" id="IPR017441">
    <property type="entry name" value="Protein_kinase_ATP_BS"/>
</dbReference>
<feature type="domain" description="Protein kinase" evidence="13">
    <location>
        <begin position="123"/>
        <end position="380"/>
    </location>
</feature>
<evidence type="ECO:0000259" key="12">
    <source>
        <dbReference type="PROSITE" id="PS50003"/>
    </source>
</evidence>
<evidence type="ECO:0000256" key="7">
    <source>
        <dbReference type="ARBA" id="ARBA00022777"/>
    </source>
</evidence>
<keyword evidence="6 9" id="KW-0547">Nucleotide-binding</keyword>
<dbReference type="PROSITE" id="PS50011">
    <property type="entry name" value="PROTEIN_KINASE_DOM"/>
    <property type="match status" value="1"/>
</dbReference>
<dbReference type="Proteomes" id="UP000479190">
    <property type="component" value="Unassembled WGS sequence"/>
</dbReference>
<dbReference type="Gene3D" id="1.10.510.10">
    <property type="entry name" value="Transferase(Phosphotransferase) domain 1"/>
    <property type="match status" value="1"/>
</dbReference>
<keyword evidence="7" id="KW-0418">Kinase</keyword>
<dbReference type="OrthoDB" id="63267at2759"/>
<dbReference type="Pfam" id="PF00069">
    <property type="entry name" value="Pkinase"/>
    <property type="match status" value="1"/>
</dbReference>
<reference evidence="15 16" key="1">
    <citation type="submission" date="2020-02" db="EMBL/GenBank/DDBJ databases">
        <authorList>
            <person name="Ferguson B K."/>
        </authorList>
    </citation>
    <scope>NUCLEOTIDE SEQUENCE [LARGE SCALE GENOMIC DNA]</scope>
</reference>
<dbReference type="PANTHER" id="PTHR24351">
    <property type="entry name" value="RIBOSOMAL PROTEIN S6 KINASE"/>
    <property type="match status" value="1"/>
</dbReference>
<evidence type="ECO:0000256" key="6">
    <source>
        <dbReference type="ARBA" id="ARBA00022741"/>
    </source>
</evidence>
<keyword evidence="4" id="KW-0597">Phosphoprotein</keyword>
<dbReference type="AlphaFoldDB" id="A0A6H5I919"/>
<dbReference type="InterPro" id="IPR011993">
    <property type="entry name" value="PH-like_dom_sf"/>
</dbReference>
<dbReference type="EC" id="2.7.11.1" evidence="2"/>
<dbReference type="SMART" id="SM00133">
    <property type="entry name" value="S_TK_X"/>
    <property type="match status" value="1"/>
</dbReference>
<dbReference type="InterPro" id="IPR008271">
    <property type="entry name" value="Ser/Thr_kinase_AS"/>
</dbReference>
<dbReference type="PROSITE" id="PS00108">
    <property type="entry name" value="PROTEIN_KINASE_ST"/>
    <property type="match status" value="1"/>
</dbReference>
<dbReference type="GO" id="GO:0005524">
    <property type="term" value="F:ATP binding"/>
    <property type="evidence" value="ECO:0007669"/>
    <property type="project" value="UniProtKB-UniRule"/>
</dbReference>
<evidence type="ECO:0000256" key="11">
    <source>
        <dbReference type="SAM" id="MobiDB-lite"/>
    </source>
</evidence>
<keyword evidence="16" id="KW-1185">Reference proteome</keyword>
<evidence type="ECO:0000256" key="3">
    <source>
        <dbReference type="ARBA" id="ARBA00022527"/>
    </source>
</evidence>
<evidence type="ECO:0000313" key="16">
    <source>
        <dbReference type="Proteomes" id="UP000479190"/>
    </source>
</evidence>
<name>A0A6H5I919_9HYME</name>
<dbReference type="EMBL" id="CADCXV010000699">
    <property type="protein sequence ID" value="CAB0033110.1"/>
    <property type="molecule type" value="Genomic_DNA"/>
</dbReference>
<keyword evidence="3 10" id="KW-0723">Serine/threonine-protein kinase</keyword>
<dbReference type="InterPro" id="IPR000719">
    <property type="entry name" value="Prot_kinase_dom"/>
</dbReference>
<evidence type="ECO:0000256" key="8">
    <source>
        <dbReference type="ARBA" id="ARBA00022840"/>
    </source>
</evidence>
<dbReference type="GO" id="GO:0004674">
    <property type="term" value="F:protein serine/threonine kinase activity"/>
    <property type="evidence" value="ECO:0007669"/>
    <property type="project" value="UniProtKB-KW"/>
</dbReference>
<evidence type="ECO:0000256" key="4">
    <source>
        <dbReference type="ARBA" id="ARBA00022553"/>
    </source>
</evidence>
<dbReference type="InterPro" id="IPR000961">
    <property type="entry name" value="AGC-kinase_C"/>
</dbReference>
<dbReference type="FunFam" id="3.30.200.20:FF:001053">
    <property type="entry name" value="Non-specific serine/threonine protein kinase"/>
    <property type="match status" value="1"/>
</dbReference>
<dbReference type="Gene3D" id="3.30.200.20">
    <property type="entry name" value="Phosphorylase Kinase, domain 1"/>
    <property type="match status" value="1"/>
</dbReference>
<comment type="similarity">
    <text evidence="1">Belongs to the protein kinase superfamily. AGC Ser/Thr protein kinase family. RAC subfamily.</text>
</comment>
<evidence type="ECO:0000256" key="2">
    <source>
        <dbReference type="ARBA" id="ARBA00012513"/>
    </source>
</evidence>
<feature type="compositionally biased region" description="Low complexity" evidence="11">
    <location>
        <begin position="72"/>
        <end position="84"/>
    </location>
</feature>
<dbReference type="CDD" id="cd05571">
    <property type="entry name" value="STKc_PKB"/>
    <property type="match status" value="1"/>
</dbReference>
<feature type="domain" description="AGC-kinase C-terminal" evidence="14">
    <location>
        <begin position="381"/>
        <end position="459"/>
    </location>
</feature>
<gene>
    <name evidence="15" type="ORF">TBRA_LOCUS5030</name>
</gene>
<dbReference type="InterPro" id="IPR001849">
    <property type="entry name" value="PH_domain"/>
</dbReference>
<feature type="region of interest" description="Disordered" evidence="11">
    <location>
        <begin position="52"/>
        <end position="86"/>
    </location>
</feature>
<evidence type="ECO:0000313" key="15">
    <source>
        <dbReference type="EMBL" id="CAB0033110.1"/>
    </source>
</evidence>
<protein>
    <recommendedName>
        <fullName evidence="2">non-specific serine/threonine protein kinase</fullName>
        <ecNumber evidence="2">2.7.11.1</ecNumber>
    </recommendedName>
</protein>
<proteinExistence type="inferred from homology"/>
<dbReference type="PROSITE" id="PS00107">
    <property type="entry name" value="PROTEIN_KINASE_ATP"/>
    <property type="match status" value="1"/>
</dbReference>
<evidence type="ECO:0000259" key="14">
    <source>
        <dbReference type="PROSITE" id="PS51285"/>
    </source>
</evidence>
<evidence type="ECO:0000256" key="10">
    <source>
        <dbReference type="RuleBase" id="RU000304"/>
    </source>
</evidence>
<dbReference type="Pfam" id="PF00433">
    <property type="entry name" value="Pkinase_C"/>
    <property type="match status" value="1"/>
</dbReference>
<dbReference type="FunFam" id="1.10.510.10:FF:000033">
    <property type="entry name" value="Non-specific serine/threonine protein kinase"/>
    <property type="match status" value="1"/>
</dbReference>
<dbReference type="PROSITE" id="PS50003">
    <property type="entry name" value="PH_DOMAIN"/>
    <property type="match status" value="1"/>
</dbReference>
<keyword evidence="8 9" id="KW-0067">ATP-binding</keyword>
<organism evidence="15 16">
    <name type="scientific">Trichogramma brassicae</name>
    <dbReference type="NCBI Taxonomy" id="86971"/>
    <lineage>
        <taxon>Eukaryota</taxon>
        <taxon>Metazoa</taxon>
        <taxon>Ecdysozoa</taxon>
        <taxon>Arthropoda</taxon>
        <taxon>Hexapoda</taxon>
        <taxon>Insecta</taxon>
        <taxon>Pterygota</taxon>
        <taxon>Neoptera</taxon>
        <taxon>Endopterygota</taxon>
        <taxon>Hymenoptera</taxon>
        <taxon>Apocrita</taxon>
        <taxon>Proctotrupomorpha</taxon>
        <taxon>Chalcidoidea</taxon>
        <taxon>Trichogrammatidae</taxon>
        <taxon>Trichogramma</taxon>
    </lineage>
</organism>
<evidence type="ECO:0000256" key="5">
    <source>
        <dbReference type="ARBA" id="ARBA00022679"/>
    </source>
</evidence>
<feature type="domain" description="PH" evidence="12">
    <location>
        <begin position="1"/>
        <end position="46"/>
    </location>
</feature>
<accession>A0A6H5I919</accession>
<dbReference type="SUPFAM" id="SSF56112">
    <property type="entry name" value="Protein kinase-like (PK-like)"/>
    <property type="match status" value="1"/>
</dbReference>